<evidence type="ECO:0008006" key="3">
    <source>
        <dbReference type="Google" id="ProtNLM"/>
    </source>
</evidence>
<accession>A0AA90P0C1</accession>
<organism evidence="1 2">
    <name type="scientific">Candidatus Endonucleibacter bathymodioli</name>
    <dbReference type="NCBI Taxonomy" id="539814"/>
    <lineage>
        <taxon>Bacteria</taxon>
        <taxon>Pseudomonadati</taxon>
        <taxon>Pseudomonadota</taxon>
        <taxon>Gammaproteobacteria</taxon>
        <taxon>Oceanospirillales</taxon>
        <taxon>Endozoicomonadaceae</taxon>
        <taxon>Candidatus Endonucleibacter</taxon>
    </lineage>
</organism>
<name>A0AA90P0C1_9GAMM</name>
<evidence type="ECO:0000313" key="2">
    <source>
        <dbReference type="Proteomes" id="UP001178148"/>
    </source>
</evidence>
<sequence>MNILCANDSVPYYNNWKSLSSTGTGGVFKKEVEILSDSEVAKKIKYYFNHDAVGTLSCGDKKKNDFDSVTETSDIHKVGITKYEKWPNEFQDNMPEMKYRHPCWLLARNCKENIKIHNKKLDAFLSVSISPNMTGDKLNIIITKGSDKVAESMLSTTNVMQVLVVNKIYVGLKYRRSCIGTTILNVIKGIATANSIKEIYIPRIETFGSDLETLSHIRLFYEKNGFHVYYFSKMWIGDLMLD</sequence>
<reference evidence="1 2" key="1">
    <citation type="journal article" date="2023" name="bioRxiv">
        <title>An intranuclear bacterial parasite of deep-sea mussels expresses apoptosis inhibitors acquired from its host.</title>
        <authorList>
            <person name="Gonzalez Porras M.A."/>
            <person name="Assie A."/>
            <person name="Tietjen M."/>
            <person name="Violette M."/>
            <person name="Kleiner M."/>
            <person name="Gruber-Vodicka H."/>
            <person name="Dubilier N."/>
            <person name="Leisch N."/>
        </authorList>
    </citation>
    <scope>NUCLEOTIDE SEQUENCE [LARGE SCALE GENOMIC DNA]</scope>
    <source>
        <strain evidence="1">IAP13</strain>
    </source>
</reference>
<comment type="caution">
    <text evidence="1">The sequence shown here is derived from an EMBL/GenBank/DDBJ whole genome shotgun (WGS) entry which is preliminary data.</text>
</comment>
<proteinExistence type="predicted"/>
<evidence type="ECO:0000313" key="1">
    <source>
        <dbReference type="EMBL" id="MDP0589716.1"/>
    </source>
</evidence>
<keyword evidence="2" id="KW-1185">Reference proteome</keyword>
<dbReference type="EMBL" id="JASXSV010000019">
    <property type="protein sequence ID" value="MDP0589716.1"/>
    <property type="molecule type" value="Genomic_DNA"/>
</dbReference>
<dbReference type="Proteomes" id="UP001178148">
    <property type="component" value="Unassembled WGS sequence"/>
</dbReference>
<dbReference type="Gene3D" id="3.40.630.30">
    <property type="match status" value="1"/>
</dbReference>
<gene>
    <name evidence="1" type="ORF">QS748_11220</name>
</gene>
<dbReference type="AlphaFoldDB" id="A0AA90P0C1"/>
<protein>
    <recommendedName>
        <fullName evidence="3">N-acetyltransferase domain-containing protein</fullName>
    </recommendedName>
</protein>